<organism evidence="2 3">
    <name type="scientific">Drosophila kikkawai</name>
    <name type="common">Fruit fly</name>
    <dbReference type="NCBI Taxonomy" id="30033"/>
    <lineage>
        <taxon>Eukaryota</taxon>
        <taxon>Metazoa</taxon>
        <taxon>Ecdysozoa</taxon>
        <taxon>Arthropoda</taxon>
        <taxon>Hexapoda</taxon>
        <taxon>Insecta</taxon>
        <taxon>Pterygota</taxon>
        <taxon>Neoptera</taxon>
        <taxon>Endopterygota</taxon>
        <taxon>Diptera</taxon>
        <taxon>Brachycera</taxon>
        <taxon>Muscomorpha</taxon>
        <taxon>Ephydroidea</taxon>
        <taxon>Drosophilidae</taxon>
        <taxon>Drosophila</taxon>
        <taxon>Sophophora</taxon>
    </lineage>
</organism>
<evidence type="ECO:0000313" key="2">
    <source>
        <dbReference type="Proteomes" id="UP001652661"/>
    </source>
</evidence>
<feature type="region of interest" description="Disordered" evidence="1">
    <location>
        <begin position="245"/>
        <end position="303"/>
    </location>
</feature>
<reference evidence="3" key="2">
    <citation type="submission" date="2025-08" db="UniProtKB">
        <authorList>
            <consortium name="RefSeq"/>
        </authorList>
    </citation>
    <scope>IDENTIFICATION</scope>
    <source>
        <strain evidence="3">14028-0561.14</strain>
        <tissue evidence="3">Whole fly</tissue>
    </source>
</reference>
<proteinExistence type="predicted"/>
<feature type="compositionally biased region" description="Basic residues" evidence="1">
    <location>
        <begin position="168"/>
        <end position="182"/>
    </location>
</feature>
<reference evidence="2" key="1">
    <citation type="submission" date="2025-05" db="UniProtKB">
        <authorList>
            <consortium name="RefSeq"/>
        </authorList>
    </citation>
    <scope>NUCLEOTIDE SEQUENCE [LARGE SCALE GENOMIC DNA]</scope>
    <source>
        <strain evidence="2">14028-0561.14</strain>
    </source>
</reference>
<name>A0A6P4JCE5_DROKI</name>
<feature type="compositionally biased region" description="Basic and acidic residues" evidence="1">
    <location>
        <begin position="262"/>
        <end position="283"/>
    </location>
</feature>
<evidence type="ECO:0000256" key="1">
    <source>
        <dbReference type="SAM" id="MobiDB-lite"/>
    </source>
</evidence>
<feature type="region of interest" description="Disordered" evidence="1">
    <location>
        <begin position="1"/>
        <end position="22"/>
    </location>
</feature>
<dbReference type="GeneID" id="108081531"/>
<evidence type="ECO:0000313" key="3">
    <source>
        <dbReference type="RefSeq" id="XP_017032238.1"/>
    </source>
</evidence>
<dbReference type="Proteomes" id="UP001652661">
    <property type="component" value="Chromosome 2R"/>
</dbReference>
<accession>A0A6P4JCE5</accession>
<feature type="compositionally biased region" description="Basic and acidic residues" evidence="1">
    <location>
        <begin position="193"/>
        <end position="206"/>
    </location>
</feature>
<sequence>MSATMAQITEEGAPAVSSMEANPPMDQDISVDHQQGLPQIQYLQQQYYYGGPQSPWRVPYNHPSWCPRYGHRHHQCWYCMPHVSRLQVCHPNSAMTNNIAPLFSELSNGGQCQCCSAWKNQAELSAIQDRTKAGGRSCLTQETSDACSLNVSESSAIYKNKAESSSRASKKCKANNRKKASSKKLATQGQDTEVGKKQIYKEKEEEPSLENGASSLIEIKPINSQAFSACSSVKKRRFFSRLFGGIDSRRQAQTKPASHVQDPTKVHSDNIDHLEVREADGSKKLRAARQSKKRKDNNRSNEK</sequence>
<keyword evidence="2" id="KW-1185">Reference proteome</keyword>
<feature type="compositionally biased region" description="Basic residues" evidence="1">
    <location>
        <begin position="284"/>
        <end position="296"/>
    </location>
</feature>
<gene>
    <name evidence="3" type="primary">LOC108081531</name>
</gene>
<feature type="region of interest" description="Disordered" evidence="1">
    <location>
        <begin position="168"/>
        <end position="212"/>
    </location>
</feature>
<dbReference type="RefSeq" id="XP_017032238.1">
    <property type="nucleotide sequence ID" value="XM_017176749.3"/>
</dbReference>
<dbReference type="AlphaFoldDB" id="A0A6P4JCE5"/>
<protein>
    <submittedName>
        <fullName evidence="3">Uncharacterized protein</fullName>
    </submittedName>
</protein>